<dbReference type="OrthoDB" id="705292at2"/>
<dbReference type="Proteomes" id="UP000596202">
    <property type="component" value="Chromosome"/>
</dbReference>
<dbReference type="EMBL" id="CP068108">
    <property type="protein sequence ID" value="QQU01862.1"/>
    <property type="molecule type" value="Genomic_DNA"/>
</dbReference>
<proteinExistence type="predicted"/>
<organism evidence="2 3">
    <name type="scientific">Myroides odoratus</name>
    <name type="common">Flavobacterium odoratum</name>
    <dbReference type="NCBI Taxonomy" id="256"/>
    <lineage>
        <taxon>Bacteria</taxon>
        <taxon>Pseudomonadati</taxon>
        <taxon>Bacteroidota</taxon>
        <taxon>Flavobacteriia</taxon>
        <taxon>Flavobacteriales</taxon>
        <taxon>Flavobacteriaceae</taxon>
        <taxon>Myroides</taxon>
    </lineage>
</organism>
<name>A0A9Q7EA19_MYROD</name>
<sequence>MTNIINKSFFFFILCSCLSITSAIGQTAIGKKMVEGSDVILDFKTNDNRGIILPWVTGAQQVTTPVGGTLIFDSSDKKVKYYKGGTESTWVDLSIQEGNVDLGMQQPFAEDATVTPSVLGSRTSTASGVLVLESNSKAMVLPKMESPHLNILSPKAGTMAFDTVSKMLCIFNGKEWSFWKVK</sequence>
<protein>
    <submittedName>
        <fullName evidence="2">Uncharacterized protein</fullName>
    </submittedName>
</protein>
<accession>A0A9Q7EA19</accession>
<reference evidence="2 3" key="1">
    <citation type="submission" date="2021-01" db="EMBL/GenBank/DDBJ databases">
        <title>FDA dAtabase for Regulatory Grade micrObial Sequences (FDA-ARGOS): Supporting development and validation of Infectious Disease Dx tests.</title>
        <authorList>
            <person name="Sproer C."/>
            <person name="Gronow S."/>
            <person name="Severitt S."/>
            <person name="Schroder I."/>
            <person name="Tallon L."/>
            <person name="Sadzewicz L."/>
            <person name="Zhao X."/>
            <person name="Boylan J."/>
            <person name="Ott S."/>
            <person name="Bowen H."/>
            <person name="Vavikolanu K."/>
            <person name="Mehta A."/>
            <person name="Aluvathingal J."/>
            <person name="Nadendla S."/>
            <person name="Lowell S."/>
            <person name="Myers T."/>
            <person name="Yan Y."/>
            <person name="Sichtig H."/>
        </authorList>
    </citation>
    <scope>NUCLEOTIDE SEQUENCE [LARGE SCALE GENOMIC DNA]</scope>
    <source>
        <strain evidence="2 3">FDAARGOS_1131</strain>
    </source>
</reference>
<evidence type="ECO:0000313" key="3">
    <source>
        <dbReference type="Proteomes" id="UP000596202"/>
    </source>
</evidence>
<feature type="signal peptide" evidence="1">
    <location>
        <begin position="1"/>
        <end position="22"/>
    </location>
</feature>
<evidence type="ECO:0000256" key="1">
    <source>
        <dbReference type="SAM" id="SignalP"/>
    </source>
</evidence>
<dbReference type="AlphaFoldDB" id="A0A9Q7EA19"/>
<evidence type="ECO:0000313" key="2">
    <source>
        <dbReference type="EMBL" id="QQU01862.1"/>
    </source>
</evidence>
<keyword evidence="1" id="KW-0732">Signal</keyword>
<dbReference type="RefSeq" id="WP_002985083.1">
    <property type="nucleotide sequence ID" value="NZ_CP068108.1"/>
</dbReference>
<gene>
    <name evidence="2" type="ORF">I6I88_09015</name>
</gene>
<dbReference type="GeneID" id="93527795"/>
<feature type="chain" id="PRO_5040288335" evidence="1">
    <location>
        <begin position="23"/>
        <end position="182"/>
    </location>
</feature>